<proteinExistence type="predicted"/>
<feature type="modified residue" description="4-aspartylphosphate" evidence="5">
    <location>
        <position position="65"/>
    </location>
</feature>
<dbReference type="InterPro" id="IPR016032">
    <property type="entry name" value="Sig_transdc_resp-reg_C-effctor"/>
</dbReference>
<evidence type="ECO:0000256" key="2">
    <source>
        <dbReference type="ARBA" id="ARBA00023015"/>
    </source>
</evidence>
<accession>A0A917T0I6</accession>
<name>A0A917T0I6_9ACTN</name>
<dbReference type="GO" id="GO:0000156">
    <property type="term" value="F:phosphorelay response regulator activity"/>
    <property type="evidence" value="ECO:0007669"/>
    <property type="project" value="TreeGrafter"/>
</dbReference>
<dbReference type="PANTHER" id="PTHR48111:SF4">
    <property type="entry name" value="DNA-BINDING DUAL TRANSCRIPTIONAL REGULATOR OMPR"/>
    <property type="match status" value="1"/>
</dbReference>
<dbReference type="Proteomes" id="UP000655208">
    <property type="component" value="Unassembled WGS sequence"/>
</dbReference>
<dbReference type="SUPFAM" id="SSF52172">
    <property type="entry name" value="CheY-like"/>
    <property type="match status" value="1"/>
</dbReference>
<keyword evidence="1 5" id="KW-0597">Phosphoprotein</keyword>
<dbReference type="SMART" id="SM00448">
    <property type="entry name" value="REC"/>
    <property type="match status" value="1"/>
</dbReference>
<evidence type="ECO:0000256" key="1">
    <source>
        <dbReference type="ARBA" id="ARBA00022553"/>
    </source>
</evidence>
<dbReference type="PANTHER" id="PTHR48111">
    <property type="entry name" value="REGULATOR OF RPOS"/>
    <property type="match status" value="1"/>
</dbReference>
<dbReference type="Pfam" id="PF00072">
    <property type="entry name" value="Response_reg"/>
    <property type="match status" value="1"/>
</dbReference>
<gene>
    <name evidence="9" type="primary">phoB</name>
    <name evidence="9" type="ORF">GCM10011594_25110</name>
</gene>
<dbReference type="InterPro" id="IPR001867">
    <property type="entry name" value="OmpR/PhoB-type_DNA-bd"/>
</dbReference>
<keyword evidence="10" id="KW-1185">Reference proteome</keyword>
<feature type="domain" description="OmpR/PhoB-type" evidence="8">
    <location>
        <begin position="141"/>
        <end position="236"/>
    </location>
</feature>
<dbReference type="AlphaFoldDB" id="A0A917T0I6"/>
<dbReference type="InterPro" id="IPR036388">
    <property type="entry name" value="WH-like_DNA-bd_sf"/>
</dbReference>
<evidence type="ECO:0000256" key="5">
    <source>
        <dbReference type="PROSITE-ProRule" id="PRU00169"/>
    </source>
</evidence>
<keyword evidence="2" id="KW-0805">Transcription regulation</keyword>
<dbReference type="InterPro" id="IPR039420">
    <property type="entry name" value="WalR-like"/>
</dbReference>
<evidence type="ECO:0000259" key="8">
    <source>
        <dbReference type="PROSITE" id="PS51755"/>
    </source>
</evidence>
<dbReference type="PROSITE" id="PS50110">
    <property type="entry name" value="RESPONSE_REGULATORY"/>
    <property type="match status" value="1"/>
</dbReference>
<reference evidence="9" key="2">
    <citation type="submission" date="2020-09" db="EMBL/GenBank/DDBJ databases">
        <authorList>
            <person name="Sun Q."/>
            <person name="Zhou Y."/>
        </authorList>
    </citation>
    <scope>NUCLEOTIDE SEQUENCE</scope>
    <source>
        <strain evidence="9">CGMCC 4.7308</strain>
    </source>
</reference>
<feature type="domain" description="Response regulatory" evidence="7">
    <location>
        <begin position="16"/>
        <end position="130"/>
    </location>
</feature>
<feature type="DNA-binding region" description="OmpR/PhoB-type" evidence="6">
    <location>
        <begin position="141"/>
        <end position="236"/>
    </location>
</feature>
<evidence type="ECO:0000256" key="6">
    <source>
        <dbReference type="PROSITE-ProRule" id="PRU01091"/>
    </source>
</evidence>
<dbReference type="SMART" id="SM00862">
    <property type="entry name" value="Trans_reg_C"/>
    <property type="match status" value="1"/>
</dbReference>
<organism evidence="9 10">
    <name type="scientific">Nakamurella endophytica</name>
    <dbReference type="NCBI Taxonomy" id="1748367"/>
    <lineage>
        <taxon>Bacteria</taxon>
        <taxon>Bacillati</taxon>
        <taxon>Actinomycetota</taxon>
        <taxon>Actinomycetes</taxon>
        <taxon>Nakamurellales</taxon>
        <taxon>Nakamurellaceae</taxon>
        <taxon>Nakamurella</taxon>
    </lineage>
</organism>
<evidence type="ECO:0000256" key="3">
    <source>
        <dbReference type="ARBA" id="ARBA00023125"/>
    </source>
</evidence>
<dbReference type="GO" id="GO:0005829">
    <property type="term" value="C:cytosol"/>
    <property type="evidence" value="ECO:0007669"/>
    <property type="project" value="TreeGrafter"/>
</dbReference>
<evidence type="ECO:0000313" key="9">
    <source>
        <dbReference type="EMBL" id="GGM03886.1"/>
    </source>
</evidence>
<dbReference type="Gene3D" id="3.40.50.2300">
    <property type="match status" value="1"/>
</dbReference>
<evidence type="ECO:0000259" key="7">
    <source>
        <dbReference type="PROSITE" id="PS50110"/>
    </source>
</evidence>
<reference evidence="9" key="1">
    <citation type="journal article" date="2014" name="Int. J. Syst. Evol. Microbiol.">
        <title>Complete genome sequence of Corynebacterium casei LMG S-19264T (=DSM 44701T), isolated from a smear-ripened cheese.</title>
        <authorList>
            <consortium name="US DOE Joint Genome Institute (JGI-PGF)"/>
            <person name="Walter F."/>
            <person name="Albersmeier A."/>
            <person name="Kalinowski J."/>
            <person name="Ruckert C."/>
        </authorList>
    </citation>
    <scope>NUCLEOTIDE SEQUENCE</scope>
    <source>
        <strain evidence="9">CGMCC 4.7308</strain>
    </source>
</reference>
<dbReference type="GO" id="GO:0000976">
    <property type="term" value="F:transcription cis-regulatory region binding"/>
    <property type="evidence" value="ECO:0007669"/>
    <property type="project" value="TreeGrafter"/>
</dbReference>
<dbReference type="InterPro" id="IPR011006">
    <property type="entry name" value="CheY-like_superfamily"/>
</dbReference>
<keyword evidence="4" id="KW-0804">Transcription</keyword>
<dbReference type="RefSeq" id="WP_188941883.1">
    <property type="nucleotide sequence ID" value="NZ_BMNA01000004.1"/>
</dbReference>
<evidence type="ECO:0000256" key="4">
    <source>
        <dbReference type="ARBA" id="ARBA00023163"/>
    </source>
</evidence>
<dbReference type="CDD" id="cd00383">
    <property type="entry name" value="trans_reg_C"/>
    <property type="match status" value="1"/>
</dbReference>
<dbReference type="Gene3D" id="6.10.250.690">
    <property type="match status" value="1"/>
</dbReference>
<dbReference type="GO" id="GO:0032993">
    <property type="term" value="C:protein-DNA complex"/>
    <property type="evidence" value="ECO:0007669"/>
    <property type="project" value="TreeGrafter"/>
</dbReference>
<comment type="caution">
    <text evidence="9">The sequence shown here is derived from an EMBL/GenBank/DDBJ whole genome shotgun (WGS) entry which is preliminary data.</text>
</comment>
<dbReference type="EMBL" id="BMNA01000004">
    <property type="protein sequence ID" value="GGM03886.1"/>
    <property type="molecule type" value="Genomic_DNA"/>
</dbReference>
<dbReference type="GO" id="GO:0006355">
    <property type="term" value="P:regulation of DNA-templated transcription"/>
    <property type="evidence" value="ECO:0007669"/>
    <property type="project" value="InterPro"/>
</dbReference>
<dbReference type="Pfam" id="PF00486">
    <property type="entry name" value="Trans_reg_C"/>
    <property type="match status" value="1"/>
</dbReference>
<evidence type="ECO:0000313" key="10">
    <source>
        <dbReference type="Proteomes" id="UP000655208"/>
    </source>
</evidence>
<keyword evidence="3 6" id="KW-0238">DNA-binding</keyword>
<protein>
    <submittedName>
        <fullName evidence="9">DNA-binding response regulator</fullName>
    </submittedName>
</protein>
<sequence length="236" mass="25144">MADTGRDPAPADARGLVLVVEDEPAIADVERRYLAAAGFGVQVQSTGAAALAAVRRDRPVAVVLDIGLPDVDGLAVCQQLRAAGDWTPVLFVTARDEDVDRILGLELGGDDYLVKPFHPRELVARVRAVLRRGGPAGATRGAVLAAGRVRADPDEHRAWVDDAEVVLTATEFELLVHLMRHPRRVFDRQGLLSAVWGHAAVAGARTVDVHIAALRGKLGDASPIRTVRGVGYSVEP</sequence>
<dbReference type="Gene3D" id="1.10.10.10">
    <property type="entry name" value="Winged helix-like DNA-binding domain superfamily/Winged helix DNA-binding domain"/>
    <property type="match status" value="1"/>
</dbReference>
<dbReference type="PROSITE" id="PS51755">
    <property type="entry name" value="OMPR_PHOB"/>
    <property type="match status" value="1"/>
</dbReference>
<dbReference type="SUPFAM" id="SSF46894">
    <property type="entry name" value="C-terminal effector domain of the bipartite response regulators"/>
    <property type="match status" value="1"/>
</dbReference>
<dbReference type="InterPro" id="IPR001789">
    <property type="entry name" value="Sig_transdc_resp-reg_receiver"/>
</dbReference>